<evidence type="ECO:0000313" key="1">
    <source>
        <dbReference type="EMBL" id="CAC5421671.1"/>
    </source>
</evidence>
<keyword evidence="2" id="KW-1185">Reference proteome</keyword>
<name>A0A6J8ERC4_MYTCO</name>
<organism evidence="1 2">
    <name type="scientific">Mytilus coruscus</name>
    <name type="common">Sea mussel</name>
    <dbReference type="NCBI Taxonomy" id="42192"/>
    <lineage>
        <taxon>Eukaryota</taxon>
        <taxon>Metazoa</taxon>
        <taxon>Spiralia</taxon>
        <taxon>Lophotrochozoa</taxon>
        <taxon>Mollusca</taxon>
        <taxon>Bivalvia</taxon>
        <taxon>Autobranchia</taxon>
        <taxon>Pteriomorphia</taxon>
        <taxon>Mytilida</taxon>
        <taxon>Mytiloidea</taxon>
        <taxon>Mytilidae</taxon>
        <taxon>Mytilinae</taxon>
        <taxon>Mytilus</taxon>
    </lineage>
</organism>
<dbReference type="AlphaFoldDB" id="A0A6J8ERC4"/>
<dbReference type="EMBL" id="CACVKT020009374">
    <property type="protein sequence ID" value="CAC5421671.1"/>
    <property type="molecule type" value="Genomic_DNA"/>
</dbReference>
<sequence>MDPELFKIGHFESENGRSITLREVIDREKLKHIVMHPEDYELGSRESAGARKTYLLAIINGKIVRLKHDAPAWLREYYGGMRQIMEEVIKLNPDLHKLACESKEKRGTDYNIEGTTVNYVMCSLENKALMAAFDYLTEQEIEVGALVFDGLMIHKKGSRAPDYLRFSKAALSEGEGSRRGGYHLHGQGDG</sequence>
<accession>A0A6J8ERC4</accession>
<evidence type="ECO:0000313" key="2">
    <source>
        <dbReference type="Proteomes" id="UP000507470"/>
    </source>
</evidence>
<gene>
    <name evidence="1" type="ORF">MCOR_53765</name>
</gene>
<proteinExistence type="predicted"/>
<dbReference type="Proteomes" id="UP000507470">
    <property type="component" value="Unassembled WGS sequence"/>
</dbReference>
<reference evidence="1 2" key="1">
    <citation type="submission" date="2020-06" db="EMBL/GenBank/DDBJ databases">
        <authorList>
            <person name="Li R."/>
            <person name="Bekaert M."/>
        </authorList>
    </citation>
    <scope>NUCLEOTIDE SEQUENCE [LARGE SCALE GENOMIC DNA]</scope>
    <source>
        <strain evidence="2">wild</strain>
    </source>
</reference>
<dbReference type="OrthoDB" id="2138274at2759"/>
<protein>
    <submittedName>
        <fullName evidence="1">Uncharacterized protein</fullName>
    </submittedName>
</protein>